<sequence>MSTSLTLSTPQDFPIFPYNPPYSIQTDLMRHLYAAIEARNLAIVESPTGTGKTLSLLSSTLTWLDDDRDRARKGQLDELARATDDPSTPSWVLAQTVDRLRRNLEADEAEYEARLAEARKREAAQRKMAAGRVRKRRKVNPAEDAANSEDSDDAFLPESDSESDSRAGRKVPDFLKATLARELKEAETDDKHCVKIYYASRTHSQLAQVVPELRKLRRHNATSSIHSTSTKSTEPPITSKRILEVPEEHAEDRQTRVAPLASRKQLCLNEDLKKRIAARGGDLDEACRDLLSAGPDKRCSYLPRSDDPLDNRMNELRDQILASPKDIEDLVVAGDAAHTCPYFASRAAISQAEVVTLPYNLLLAHNAREALGIDLKDHVVVIDEAHNLLSTLLSLSTVSLPQHTLTTCIDQLSAYAARFKTRLSATHKVHLTRLVKLLSSLHSAMLEWDGRGLGSVLRVDEMLAGVGGGVEGVNVLEIREYLRKSKLAKKIMNYSKSAADKQSKNKKVSGTKESTSTPGTPPLYVVQEFIAALSEATDDGRIIFTAARDGQSAEIKYQSLNPSPTFRPVVDAARAVILAGGTMSPMSDFTAQLFSHVPANKLALFSCSHIIPPSNLLTLAISRGPRSGELTFKHANTHDPAPMIELGYVLQNFARLVPGGLVVFLPSYKVLNQAVKVWTEKGVLDGLSKKKKIFQEPATTAEVPSVLASYASEIRSNGGALLLAVVGAKLSEGLNFSDDLARMVVVVGLPYANLASPELQERLKHADRILNSSGSSSSQAVASGKIQFGAAGRELYENMCMNAVNQSIGRAIRHKGDWATLVLIDSRYQSEKIAKKLPGWIGKTLVSPATFGQAVKATSQFVSGKKL</sequence>
<reference evidence="1" key="2">
    <citation type="journal article" date="2022" name="New Phytol.">
        <title>Evolutionary transition to the ectomycorrhizal habit in the genomes of a hyperdiverse lineage of mushroom-forming fungi.</title>
        <authorList>
            <person name="Looney B."/>
            <person name="Miyauchi S."/>
            <person name="Morin E."/>
            <person name="Drula E."/>
            <person name="Courty P.E."/>
            <person name="Kohler A."/>
            <person name="Kuo A."/>
            <person name="LaButti K."/>
            <person name="Pangilinan J."/>
            <person name="Lipzen A."/>
            <person name="Riley R."/>
            <person name="Andreopoulos W."/>
            <person name="He G."/>
            <person name="Johnson J."/>
            <person name="Nolan M."/>
            <person name="Tritt A."/>
            <person name="Barry K.W."/>
            <person name="Grigoriev I.V."/>
            <person name="Nagy L.G."/>
            <person name="Hibbett D."/>
            <person name="Henrissat B."/>
            <person name="Matheny P.B."/>
            <person name="Labbe J."/>
            <person name="Martin F.M."/>
        </authorList>
    </citation>
    <scope>NUCLEOTIDE SEQUENCE</scope>
    <source>
        <strain evidence="1">FP105234-sp</strain>
    </source>
</reference>
<evidence type="ECO:0000313" key="1">
    <source>
        <dbReference type="EMBL" id="KAI0050362.1"/>
    </source>
</evidence>
<keyword evidence="1" id="KW-0547">Nucleotide-binding</keyword>
<gene>
    <name evidence="1" type="ORF">FA95DRAFT_1536404</name>
</gene>
<name>A0ACB8S2J6_9AGAM</name>
<protein>
    <submittedName>
        <fullName evidence="1">DNA repair helicase</fullName>
    </submittedName>
</protein>
<proteinExistence type="predicted"/>
<dbReference type="Proteomes" id="UP000814033">
    <property type="component" value="Unassembled WGS sequence"/>
</dbReference>
<comment type="caution">
    <text evidence="1">The sequence shown here is derived from an EMBL/GenBank/DDBJ whole genome shotgun (WGS) entry which is preliminary data.</text>
</comment>
<keyword evidence="1" id="KW-0378">Hydrolase</keyword>
<accession>A0ACB8S2J6</accession>
<keyword evidence="1" id="KW-0347">Helicase</keyword>
<dbReference type="EMBL" id="MU275862">
    <property type="protein sequence ID" value="KAI0050362.1"/>
    <property type="molecule type" value="Genomic_DNA"/>
</dbReference>
<keyword evidence="1" id="KW-0067">ATP-binding</keyword>
<keyword evidence="2" id="KW-1185">Reference proteome</keyword>
<evidence type="ECO:0000313" key="2">
    <source>
        <dbReference type="Proteomes" id="UP000814033"/>
    </source>
</evidence>
<organism evidence="1 2">
    <name type="scientific">Auriscalpium vulgare</name>
    <dbReference type="NCBI Taxonomy" id="40419"/>
    <lineage>
        <taxon>Eukaryota</taxon>
        <taxon>Fungi</taxon>
        <taxon>Dikarya</taxon>
        <taxon>Basidiomycota</taxon>
        <taxon>Agaricomycotina</taxon>
        <taxon>Agaricomycetes</taxon>
        <taxon>Russulales</taxon>
        <taxon>Auriscalpiaceae</taxon>
        <taxon>Auriscalpium</taxon>
    </lineage>
</organism>
<reference evidence="1" key="1">
    <citation type="submission" date="2021-02" db="EMBL/GenBank/DDBJ databases">
        <authorList>
            <consortium name="DOE Joint Genome Institute"/>
            <person name="Ahrendt S."/>
            <person name="Looney B.P."/>
            <person name="Miyauchi S."/>
            <person name="Morin E."/>
            <person name="Drula E."/>
            <person name="Courty P.E."/>
            <person name="Chicoki N."/>
            <person name="Fauchery L."/>
            <person name="Kohler A."/>
            <person name="Kuo A."/>
            <person name="Labutti K."/>
            <person name="Pangilinan J."/>
            <person name="Lipzen A."/>
            <person name="Riley R."/>
            <person name="Andreopoulos W."/>
            <person name="He G."/>
            <person name="Johnson J."/>
            <person name="Barry K.W."/>
            <person name="Grigoriev I.V."/>
            <person name="Nagy L."/>
            <person name="Hibbett D."/>
            <person name="Henrissat B."/>
            <person name="Matheny P.B."/>
            <person name="Labbe J."/>
            <person name="Martin F."/>
        </authorList>
    </citation>
    <scope>NUCLEOTIDE SEQUENCE</scope>
    <source>
        <strain evidence="1">FP105234-sp</strain>
    </source>
</reference>